<dbReference type="GO" id="GO:0051213">
    <property type="term" value="F:dioxygenase activity"/>
    <property type="evidence" value="ECO:0007669"/>
    <property type="project" value="UniProtKB-KW"/>
</dbReference>
<feature type="domain" description="VOC" evidence="8">
    <location>
        <begin position="8"/>
        <end position="122"/>
    </location>
</feature>
<dbReference type="AlphaFoldDB" id="A0A1I6B5V7"/>
<evidence type="ECO:0000256" key="6">
    <source>
        <dbReference type="ARBA" id="ARBA00022964"/>
    </source>
</evidence>
<evidence type="ECO:0000256" key="5">
    <source>
        <dbReference type="ARBA" id="ARBA00022797"/>
    </source>
</evidence>
<accession>A0A1I6B5V7</accession>
<comment type="similarity">
    <text evidence="1">Belongs to the extradiol ring-cleavage dioxygenase family.</text>
</comment>
<dbReference type="OrthoDB" id="317332at2"/>
<dbReference type="Proteomes" id="UP000198734">
    <property type="component" value="Unassembled WGS sequence"/>
</dbReference>
<evidence type="ECO:0000256" key="4">
    <source>
        <dbReference type="ARBA" id="ARBA00022737"/>
    </source>
</evidence>
<evidence type="ECO:0000259" key="8">
    <source>
        <dbReference type="PROSITE" id="PS51819"/>
    </source>
</evidence>
<dbReference type="InterPro" id="IPR029068">
    <property type="entry name" value="Glyas_Bleomycin-R_OHBP_Dase"/>
</dbReference>
<dbReference type="GO" id="GO:0046872">
    <property type="term" value="F:metal ion binding"/>
    <property type="evidence" value="ECO:0007669"/>
    <property type="project" value="UniProtKB-KW"/>
</dbReference>
<dbReference type="Gene3D" id="3.10.180.10">
    <property type="entry name" value="2,3-Dihydroxybiphenyl 1,2-Dioxygenase, domain 1"/>
    <property type="match status" value="2"/>
</dbReference>
<dbReference type="PANTHER" id="PTHR21366">
    <property type="entry name" value="GLYOXALASE FAMILY PROTEIN"/>
    <property type="match status" value="1"/>
</dbReference>
<keyword evidence="5" id="KW-0058">Aromatic hydrocarbons catabolism</keyword>
<keyword evidence="6 9" id="KW-0223">Dioxygenase</keyword>
<dbReference type="Pfam" id="PF00903">
    <property type="entry name" value="Glyoxalase"/>
    <property type="match status" value="1"/>
</dbReference>
<evidence type="ECO:0000256" key="7">
    <source>
        <dbReference type="ARBA" id="ARBA00023002"/>
    </source>
</evidence>
<dbReference type="InterPro" id="IPR050383">
    <property type="entry name" value="GlyoxalaseI/FosfomycinResist"/>
</dbReference>
<dbReference type="Pfam" id="PF22247">
    <property type="entry name" value="Diox-like_N"/>
    <property type="match status" value="1"/>
</dbReference>
<dbReference type="RefSeq" id="WP_093538537.1">
    <property type="nucleotide sequence ID" value="NZ_FOXU01000011.1"/>
</dbReference>
<dbReference type="InterPro" id="IPR054560">
    <property type="entry name" value="XylE-like_N"/>
</dbReference>
<keyword evidence="10" id="KW-1185">Reference proteome</keyword>
<reference evidence="10" key="1">
    <citation type="submission" date="2016-10" db="EMBL/GenBank/DDBJ databases">
        <authorList>
            <person name="Varghese N."/>
            <person name="Submissions S."/>
        </authorList>
    </citation>
    <scope>NUCLEOTIDE SEQUENCE [LARGE SCALE GENOMIC DNA]</scope>
    <source>
        <strain evidence="10">DSM 11706</strain>
    </source>
</reference>
<evidence type="ECO:0000256" key="3">
    <source>
        <dbReference type="ARBA" id="ARBA00022723"/>
    </source>
</evidence>
<name>A0A1I6B5V7_9BACI</name>
<proteinExistence type="inferred from homology"/>
<keyword evidence="4" id="KW-0677">Repeat</keyword>
<organism evidence="9 10">
    <name type="scientific">Psychrobacillus psychrotolerans</name>
    <dbReference type="NCBI Taxonomy" id="126156"/>
    <lineage>
        <taxon>Bacteria</taxon>
        <taxon>Bacillati</taxon>
        <taxon>Bacillota</taxon>
        <taxon>Bacilli</taxon>
        <taxon>Bacillales</taxon>
        <taxon>Bacillaceae</taxon>
        <taxon>Psychrobacillus</taxon>
    </lineage>
</organism>
<sequence>MGKPEIAKLGHVALVSTDLDQSLKFFKEVIGLEETTEIDGVHYLRAWGDFQHHTLSIEQGEDSYVKWIGWRTKTKDCVLGFKKLLQEANVVVEEFPMGSTPGIGNTIRFQLPSGHTFEFYYDVDKPEAASEYKSILKNQVYQAHRKGISPRRIDHVNIHTSTNANHTFDFLLDTLGFNLREYVKGDEGILAGWMSVTSLVHDVALVQKSALPSKARLHHLSYWLDNSQDILRAADILREQGIPFIGPGKHGISQAIYLYVMDPGSGCRVELFTGGYLIFEPDWEPIEWTRDEQLTVGNTYWGDSVQDKELNNITIEAR</sequence>
<dbReference type="PROSITE" id="PS51819">
    <property type="entry name" value="VOC"/>
    <property type="match status" value="2"/>
</dbReference>
<dbReference type="InterPro" id="IPR037523">
    <property type="entry name" value="VOC_core"/>
</dbReference>
<dbReference type="EMBL" id="FOXU01000011">
    <property type="protein sequence ID" value="SFQ76331.1"/>
    <property type="molecule type" value="Genomic_DNA"/>
</dbReference>
<evidence type="ECO:0000313" key="9">
    <source>
        <dbReference type="EMBL" id="SFQ76331.1"/>
    </source>
</evidence>
<dbReference type="SUPFAM" id="SSF54593">
    <property type="entry name" value="Glyoxalase/Bleomycin resistance protein/Dihydroxybiphenyl dioxygenase"/>
    <property type="match status" value="1"/>
</dbReference>
<evidence type="ECO:0000256" key="2">
    <source>
        <dbReference type="ARBA" id="ARBA00011881"/>
    </source>
</evidence>
<comment type="subunit">
    <text evidence="2">Homotetramer.</text>
</comment>
<gene>
    <name evidence="9" type="ORF">SAMN05421670_0191</name>
</gene>
<evidence type="ECO:0000313" key="10">
    <source>
        <dbReference type="Proteomes" id="UP000198734"/>
    </source>
</evidence>
<dbReference type="STRING" id="126156.SAMN05421670_0191"/>
<evidence type="ECO:0000256" key="1">
    <source>
        <dbReference type="ARBA" id="ARBA00008784"/>
    </source>
</evidence>
<dbReference type="InterPro" id="IPR004360">
    <property type="entry name" value="Glyas_Fos-R_dOase_dom"/>
</dbReference>
<feature type="domain" description="VOC" evidence="8">
    <location>
        <begin position="152"/>
        <end position="274"/>
    </location>
</feature>
<protein>
    <submittedName>
        <fullName evidence="9">Catechol 2,3-dioxygenase</fullName>
    </submittedName>
</protein>
<keyword evidence="3" id="KW-0479">Metal-binding</keyword>
<keyword evidence="7" id="KW-0560">Oxidoreductase</keyword>